<gene>
    <name evidence="7" type="ORF">DW084_13240</name>
</gene>
<dbReference type="InterPro" id="IPR050570">
    <property type="entry name" value="Cell_wall_metabolism_enzyme"/>
</dbReference>
<dbReference type="PANTHER" id="PTHR21666">
    <property type="entry name" value="PEPTIDASE-RELATED"/>
    <property type="match status" value="1"/>
</dbReference>
<dbReference type="InterPro" id="IPR011055">
    <property type="entry name" value="Dup_hybrid_motif"/>
</dbReference>
<feature type="compositionally biased region" description="Basic and acidic residues" evidence="3">
    <location>
        <begin position="212"/>
        <end position="227"/>
    </location>
</feature>
<evidence type="ECO:0000256" key="4">
    <source>
        <dbReference type="SAM" id="SignalP"/>
    </source>
</evidence>
<feature type="region of interest" description="Disordered" evidence="3">
    <location>
        <begin position="212"/>
        <end position="318"/>
    </location>
</feature>
<feature type="compositionally biased region" description="Low complexity" evidence="3">
    <location>
        <begin position="295"/>
        <end position="306"/>
    </location>
</feature>
<feature type="signal peptide" evidence="4">
    <location>
        <begin position="1"/>
        <end position="23"/>
    </location>
</feature>
<feature type="compositionally biased region" description="Low complexity" evidence="3">
    <location>
        <begin position="251"/>
        <end position="286"/>
    </location>
</feature>
<dbReference type="SUPFAM" id="SSF51261">
    <property type="entry name" value="Duplicated hybrid motif"/>
    <property type="match status" value="1"/>
</dbReference>
<dbReference type="EMBL" id="QRMZ01000018">
    <property type="protein sequence ID" value="RHK05539.1"/>
    <property type="molecule type" value="Genomic_DNA"/>
</dbReference>
<keyword evidence="2" id="KW-0175">Coiled coil</keyword>
<evidence type="ECO:0000313" key="8">
    <source>
        <dbReference type="Proteomes" id="UP000286288"/>
    </source>
</evidence>
<evidence type="ECO:0000256" key="1">
    <source>
        <dbReference type="ARBA" id="ARBA00022729"/>
    </source>
</evidence>
<evidence type="ECO:0000259" key="5">
    <source>
        <dbReference type="Pfam" id="PF01551"/>
    </source>
</evidence>
<dbReference type="Proteomes" id="UP000286288">
    <property type="component" value="Unassembled WGS sequence"/>
</dbReference>
<dbReference type="PANTHER" id="PTHR21666:SF270">
    <property type="entry name" value="MUREIN HYDROLASE ACTIVATOR ENVC"/>
    <property type="match status" value="1"/>
</dbReference>
<proteinExistence type="predicted"/>
<feature type="domain" description="M23ase beta-sheet core" evidence="5">
    <location>
        <begin position="343"/>
        <end position="430"/>
    </location>
</feature>
<keyword evidence="1 4" id="KW-0732">Signal</keyword>
<evidence type="ECO:0000313" key="7">
    <source>
        <dbReference type="EMBL" id="RHK05539.1"/>
    </source>
</evidence>
<dbReference type="CDD" id="cd12797">
    <property type="entry name" value="M23_peptidase"/>
    <property type="match status" value="1"/>
</dbReference>
<organism evidence="7 8">
    <name type="scientific">Enterococcus casseliflavus</name>
    <name type="common">Enterococcus flavescens</name>
    <dbReference type="NCBI Taxonomy" id="37734"/>
    <lineage>
        <taxon>Bacteria</taxon>
        <taxon>Bacillati</taxon>
        <taxon>Bacillota</taxon>
        <taxon>Bacilli</taxon>
        <taxon>Lactobacillales</taxon>
        <taxon>Enterococcaceae</taxon>
        <taxon>Enterococcus</taxon>
    </lineage>
</organism>
<reference evidence="7 8" key="1">
    <citation type="submission" date="2018-08" db="EMBL/GenBank/DDBJ databases">
        <title>A genome reference for cultivated species of the human gut microbiota.</title>
        <authorList>
            <person name="Zou Y."/>
            <person name="Xue W."/>
            <person name="Luo G."/>
        </authorList>
    </citation>
    <scope>NUCLEOTIDE SEQUENCE [LARGE SCALE GENOMIC DNA]</scope>
    <source>
        <strain evidence="7 8">AF48-16</strain>
    </source>
</reference>
<dbReference type="GO" id="GO:0004222">
    <property type="term" value="F:metalloendopeptidase activity"/>
    <property type="evidence" value="ECO:0007669"/>
    <property type="project" value="TreeGrafter"/>
</dbReference>
<feature type="chain" id="PRO_5019106933" evidence="4">
    <location>
        <begin position="24"/>
        <end position="446"/>
    </location>
</feature>
<evidence type="ECO:0000256" key="2">
    <source>
        <dbReference type="SAM" id="Coils"/>
    </source>
</evidence>
<dbReference type="Pfam" id="PF01551">
    <property type="entry name" value="Peptidase_M23"/>
    <property type="match status" value="1"/>
</dbReference>
<dbReference type="InterPro" id="IPR016047">
    <property type="entry name" value="M23ase_b-sheet_dom"/>
</dbReference>
<dbReference type="Gene3D" id="2.70.70.10">
    <property type="entry name" value="Glucose Permease (Domain IIA)"/>
    <property type="match status" value="1"/>
</dbReference>
<feature type="coiled-coil region" evidence="2">
    <location>
        <begin position="23"/>
        <end position="92"/>
    </location>
</feature>
<dbReference type="Gene3D" id="6.10.250.3150">
    <property type="match status" value="1"/>
</dbReference>
<accession>A0A415EQG9</accession>
<feature type="domain" description="Peptidoglycan hydrolase PcsB coiled-coil" evidence="6">
    <location>
        <begin position="86"/>
        <end position="155"/>
    </location>
</feature>
<protein>
    <submittedName>
        <fullName evidence="7">Peptidase</fullName>
    </submittedName>
</protein>
<evidence type="ECO:0000256" key="3">
    <source>
        <dbReference type="SAM" id="MobiDB-lite"/>
    </source>
</evidence>
<dbReference type="Pfam" id="PF24568">
    <property type="entry name" value="CC_PcsB"/>
    <property type="match status" value="1"/>
</dbReference>
<sequence>MKKTLLVASSLVLLTLPVVTVSADSFDQKIQQQNEKINDIKNESTSLESLKRSTEAEIQSIEGEIQAILQKKTATEEEVNALAQEIQVLEEKIIKRTEVLANQARDIQTSEPSNRLFQKIVDAESIGEAIQRAIASVTIMNASNSIVEQQQEDIATSQKLEKELQEQLVAIEEQSNALQGKQAELADVKLNQEVALADLALALNTEEEKKDQLEADKAEAQRQKEAALKQLAEQEAQEAKARKEAEEAAKRQQAAEAKSTETAESPAVQQAAVAAAQPKTEAAVAPETSVSSEKTAATPAPVQQAAEPKEQANTGGWQMPVDSVHISSRFGYRTDPTGASGNQHNGIDFTGGTGTPIYAIQAGEVVEAGYGPSTGNYVIIKHANGVYSYYMHFSTLPAVSVGQSVSARQYVGGMGTTGNSTGVHLHLGMSTSLWSGFFDPAPELGL</sequence>
<feature type="compositionally biased region" description="Basic and acidic residues" evidence="3">
    <location>
        <begin position="237"/>
        <end position="250"/>
    </location>
</feature>
<name>A0A415EQG9_ENTCA</name>
<dbReference type="InterPro" id="IPR057309">
    <property type="entry name" value="PcsB_CC"/>
</dbReference>
<dbReference type="AlphaFoldDB" id="A0A415EQG9"/>
<comment type="caution">
    <text evidence="7">The sequence shown here is derived from an EMBL/GenBank/DDBJ whole genome shotgun (WGS) entry which is preliminary data.</text>
</comment>
<evidence type="ECO:0000259" key="6">
    <source>
        <dbReference type="Pfam" id="PF24568"/>
    </source>
</evidence>